<dbReference type="GO" id="GO:0016874">
    <property type="term" value="F:ligase activity"/>
    <property type="evidence" value="ECO:0007669"/>
    <property type="project" value="UniProtKB-KW"/>
</dbReference>
<evidence type="ECO:0000313" key="1">
    <source>
        <dbReference type="EMBL" id="KAL1244752.1"/>
    </source>
</evidence>
<keyword evidence="1" id="KW-0436">Ligase</keyword>
<accession>A0ABR3KZF6</accession>
<dbReference type="Proteomes" id="UP001558632">
    <property type="component" value="Unassembled WGS sequence"/>
</dbReference>
<dbReference type="EMBL" id="JBEUSY010000132">
    <property type="protein sequence ID" value="KAL1244752.1"/>
    <property type="molecule type" value="Genomic_DNA"/>
</dbReference>
<keyword evidence="2" id="KW-1185">Reference proteome</keyword>
<gene>
    <name evidence="1" type="ORF">TSPI_06022</name>
</gene>
<proteinExistence type="predicted"/>
<evidence type="ECO:0000313" key="2">
    <source>
        <dbReference type="Proteomes" id="UP001558632"/>
    </source>
</evidence>
<reference evidence="1 2" key="1">
    <citation type="submission" date="2024-07" db="EMBL/GenBank/DDBJ databases">
        <title>Enhanced genomic and transcriptomic resources for Trichinella pseudospiralis and T. spiralis underpin the discovery of pronounced molecular differences between stages and species.</title>
        <authorList>
            <person name="Pasi K.K."/>
            <person name="La Rosa G."/>
            <person name="Gomez-Morales M.A."/>
            <person name="Tosini F."/>
            <person name="Sumanam S."/>
            <person name="Young N.D."/>
            <person name="Chang B.C."/>
            <person name="Robin G.B."/>
        </authorList>
    </citation>
    <scope>NUCLEOTIDE SEQUENCE [LARGE SCALE GENOMIC DNA]</scope>
    <source>
        <strain evidence="1">ISS534</strain>
    </source>
</reference>
<name>A0ABR3KZF6_TRISP</name>
<sequence>MLNGQLAIRRYQSCGTVSETNICPVHSTKQITASVDLDCVGEYKLKKRRCVLFVDCLGRLYVLRIGYNEIGATPFATVSLRSPVNCRSFNWLVAGR</sequence>
<comment type="caution">
    <text evidence="1">The sequence shown here is derived from an EMBL/GenBank/DDBJ whole genome shotgun (WGS) entry which is preliminary data.</text>
</comment>
<protein>
    <submittedName>
        <fullName evidence="1">UDP-N-acetylmuramoylalanine--D-glutamate ligase</fullName>
    </submittedName>
</protein>
<organism evidence="1 2">
    <name type="scientific">Trichinella spiralis</name>
    <name type="common">Trichina worm</name>
    <dbReference type="NCBI Taxonomy" id="6334"/>
    <lineage>
        <taxon>Eukaryota</taxon>
        <taxon>Metazoa</taxon>
        <taxon>Ecdysozoa</taxon>
        <taxon>Nematoda</taxon>
        <taxon>Enoplea</taxon>
        <taxon>Dorylaimia</taxon>
        <taxon>Trichinellida</taxon>
        <taxon>Trichinellidae</taxon>
        <taxon>Trichinella</taxon>
    </lineage>
</organism>